<feature type="compositionally biased region" description="Low complexity" evidence="1">
    <location>
        <begin position="40"/>
        <end position="50"/>
    </location>
</feature>
<evidence type="ECO:0000313" key="3">
    <source>
        <dbReference type="Proteomes" id="UP000024837"/>
    </source>
</evidence>
<dbReference type="OrthoDB" id="5414299at2759"/>
<sequence length="335" mass="36801">MSDRRASYPGRDSKDIQQTLNRPRRQTDSDPDSSSDSDSDSSTTESSNSTLRHRNNRMRNQQQYPRSSSADRQHASDRFGGLTKVQTAPVRRTKARPASDSENRRRHQPRGYYHGDSDSSSTDSDSDSSDSPSSSPSKGAKSTTGASSSSYNKRPKTRLEKRVDAILNTFGLLHMKNEPSKRQLASPDPEKYAQQKQALQAAVTAAAIEAWRSHSKPGGLNLEKIIRVIVAGIAAGGMDILVDSKPGHNTLRDIAEAVVGGLATSKSLGGKITHRREGGTRGQMIDGFIAFAASKMVKPPKQDELDRRKKEFAKRPRSVEPPRRPAGSSSRRHQR</sequence>
<accession>W7IHN2</accession>
<protein>
    <submittedName>
        <fullName evidence="2">Uncharacterized protein</fullName>
    </submittedName>
</protein>
<gene>
    <name evidence="2" type="ORF">DRE_00075</name>
</gene>
<keyword evidence="3" id="KW-1185">Reference proteome</keyword>
<reference evidence="2 3" key="1">
    <citation type="submission" date="2013-05" db="EMBL/GenBank/DDBJ databases">
        <title>Drechslerella stenobrocha genome reveals carnivorous origination and mechanical trapping mechanism of predatory fungi.</title>
        <authorList>
            <person name="Liu X."/>
            <person name="Zhang W."/>
            <person name="Liu K."/>
        </authorList>
    </citation>
    <scope>NUCLEOTIDE SEQUENCE [LARGE SCALE GENOMIC DNA]</scope>
    <source>
        <strain evidence="2 3">248</strain>
    </source>
</reference>
<feature type="region of interest" description="Disordered" evidence="1">
    <location>
        <begin position="1"/>
        <end position="160"/>
    </location>
</feature>
<dbReference type="AlphaFoldDB" id="W7IHN2"/>
<feature type="region of interest" description="Disordered" evidence="1">
    <location>
        <begin position="298"/>
        <end position="335"/>
    </location>
</feature>
<feature type="compositionally biased region" description="Acidic residues" evidence="1">
    <location>
        <begin position="29"/>
        <end position="39"/>
    </location>
</feature>
<dbReference type="HOGENOM" id="CLU_877230_0_0_1"/>
<organism evidence="2 3">
    <name type="scientific">Drechslerella stenobrocha 248</name>
    <dbReference type="NCBI Taxonomy" id="1043628"/>
    <lineage>
        <taxon>Eukaryota</taxon>
        <taxon>Fungi</taxon>
        <taxon>Dikarya</taxon>
        <taxon>Ascomycota</taxon>
        <taxon>Pezizomycotina</taxon>
        <taxon>Orbiliomycetes</taxon>
        <taxon>Orbiliales</taxon>
        <taxon>Orbiliaceae</taxon>
        <taxon>Drechslerella</taxon>
    </lineage>
</organism>
<proteinExistence type="predicted"/>
<dbReference type="Proteomes" id="UP000024837">
    <property type="component" value="Unassembled WGS sequence"/>
</dbReference>
<feature type="compositionally biased region" description="Basic and acidic residues" evidence="1">
    <location>
        <begin position="300"/>
        <end position="323"/>
    </location>
</feature>
<dbReference type="EMBL" id="KI966371">
    <property type="protein sequence ID" value="EWC48770.1"/>
    <property type="molecule type" value="Genomic_DNA"/>
</dbReference>
<name>W7IHN2_9PEZI</name>
<feature type="compositionally biased region" description="Basic and acidic residues" evidence="1">
    <location>
        <begin position="1"/>
        <end position="15"/>
    </location>
</feature>
<evidence type="ECO:0000256" key="1">
    <source>
        <dbReference type="SAM" id="MobiDB-lite"/>
    </source>
</evidence>
<feature type="compositionally biased region" description="Low complexity" evidence="1">
    <location>
        <begin position="118"/>
        <end position="150"/>
    </location>
</feature>
<evidence type="ECO:0000313" key="2">
    <source>
        <dbReference type="EMBL" id="EWC48770.1"/>
    </source>
</evidence>